<dbReference type="SUPFAM" id="SSF52058">
    <property type="entry name" value="L domain-like"/>
    <property type="match status" value="3"/>
</dbReference>
<keyword evidence="4" id="KW-0520">NAD</keyword>
<organism evidence="6 7">
    <name type="scientific">Prunus avium</name>
    <name type="common">Cherry</name>
    <name type="synonym">Cerasus avium</name>
    <dbReference type="NCBI Taxonomy" id="42229"/>
    <lineage>
        <taxon>Eukaryota</taxon>
        <taxon>Viridiplantae</taxon>
        <taxon>Streptophyta</taxon>
        <taxon>Embryophyta</taxon>
        <taxon>Tracheophyta</taxon>
        <taxon>Spermatophyta</taxon>
        <taxon>Magnoliopsida</taxon>
        <taxon>eudicotyledons</taxon>
        <taxon>Gunneridae</taxon>
        <taxon>Pentapetalae</taxon>
        <taxon>rosids</taxon>
        <taxon>fabids</taxon>
        <taxon>Rosales</taxon>
        <taxon>Rosaceae</taxon>
        <taxon>Amygdaloideae</taxon>
        <taxon>Amygdaleae</taxon>
        <taxon>Prunus</taxon>
    </lineage>
</organism>
<dbReference type="InterPro" id="IPR003591">
    <property type="entry name" value="Leu-rich_rpt_typical-subtyp"/>
</dbReference>
<feature type="domain" description="TIR" evidence="5">
    <location>
        <begin position="14"/>
        <end position="184"/>
    </location>
</feature>
<dbReference type="GO" id="GO:0006952">
    <property type="term" value="P:defense response"/>
    <property type="evidence" value="ECO:0007669"/>
    <property type="project" value="InterPro"/>
</dbReference>
<evidence type="ECO:0000259" key="5">
    <source>
        <dbReference type="PROSITE" id="PS50104"/>
    </source>
</evidence>
<dbReference type="PRINTS" id="PR00364">
    <property type="entry name" value="DISEASERSIST"/>
</dbReference>
<dbReference type="Gene3D" id="1.10.8.430">
    <property type="entry name" value="Helical domain of apoptotic protease-activating factors"/>
    <property type="match status" value="1"/>
</dbReference>
<sequence length="1478" mass="166803">MAASSSAAAIPTQEKYDVFLSFRGEDTRYTFTSHLYAALCAKKIKTYIDDILERGEEIAPSLLEAIEKSKLSVIIFSKNYASSTWCLDELVHILRCKERGEHFVLPIFYCIDPSHVRNQQGSYAYAFTQLETRFKDSTEGVMKVRNWRDALKNAANMAGFDNSNKTGTEANFVEKVVEDILTKLNRKSSPDLKGLVGIKRKIEQIERLLCSDSPNVCTIGIWGMGGIGKTTLADVVYHRLSSKFEASCFLANVREESEKNGLKHLRNVLLREILNEKDLTIGTPSIGSTYVRERLSNTKVLIVLDDVSASTQLEFLVGDHFQFGSGSRIIITTRDRRLLKKKVDDDKIYKVEGLSYDEARELFHLHALKNNSTEICYTELVIDYAGGMPLALKILGSLFLHCDNNHEWEDELNNLKKFPNQEIENMLRLSYDGLEKNAKEIFLDIACFYKGMKIDFAKEMLHIRGLFAGGIKVLIEKSLVSISRWNCLEMHDLVQEMGRIIVYEQCIEEPGRRSRLFIAHDIYRILRNNTGTETVQAIFFNSSKSGQLRLDHADFKKMYNLRLLNVDSSFGKYCKLKVSLPNSLGYLCWEEYPLKSLPSKFSPENLVELRMCGSKVEQLWNKDQNLENLKVMDLRSSTHLIKVPDLSQSRKMVHINLFGCTSLVQIPSYFQCLDKLTHLDLGDCLNLKYLPQMPGNIEFLNLSKTAIEELPSSVWSHKKISYLDIRFCKDLRNLPSNSCNLKLTSGFSLEGCASIRNFSELPRDLRVLVMVGTKIEVLPSSEYLYHLNTIRLLDCKRLVSLPPSISKLKSLYELDLTGCSEFEDFPEIWEPGGHLKILLLNGTAVKELPSSIECLFGLTRIGLKNCKRLVSLPPSILKLKSLYELDLTGCSEFEDFPEIWEPMGHLKFLLLNGTAVKELPSSIECLFGLTRIGLKNCKRLVSLPPSILKLKCLYELDLTGCSKFEDFPEIWEPMGHLKVLLLNGTAVKELPSSIECLFGVTRIGLKNCKRLVSLPPSILKLKSLYELDLTGCSRIEDFPEILEPMGHLKVLLLNGTAVKELPTSIECLFGVTRIGLKNCKRLVSLPPSILKLKSLYELDLTGCSEIDDFPEILEPMGHLKVLLLNGTAVKELPTSIECLFGLTSIRLKNCTRLVSLPPGILKLKSLYELDLTGCSEFEDFPEILEPMGHLKILLLNGTAVKELPSSIECLFGLASIGLENCRRLVSLPPSILKLKSLYGLDLTSCSEFEDFPEIWEPMGHLKFLLLNGIAVKELPTSIECLFGLTRIGLKNCRRLVNLPPSILELKSLYGLDLTSCSEFEDFPEIWEPMGHLKFLLLNGTDVKKLPSSIECLFDLTIIGLKNCKRLVSLPPSILKLKALYGLDLTGCSEFEDFPEIWEPMGHLKFLLLNGTAIKELPSSIECLFGLTRIGLKNCKRLVSLPPSILKLKSLYELDLTGCSEIEDFPEILEPMGHLKVLL</sequence>
<keyword evidence="3" id="KW-0611">Plant defense</keyword>
<dbReference type="RefSeq" id="XP_021833870.1">
    <property type="nucleotide sequence ID" value="XM_021978178.1"/>
</dbReference>
<dbReference type="Gene3D" id="3.40.50.10140">
    <property type="entry name" value="Toll/interleukin-1 receptor homology (TIR) domain"/>
    <property type="match status" value="1"/>
</dbReference>
<evidence type="ECO:0000256" key="3">
    <source>
        <dbReference type="ARBA" id="ARBA00022821"/>
    </source>
</evidence>
<keyword evidence="6" id="KW-1185">Reference proteome</keyword>
<dbReference type="Pfam" id="PF23286">
    <property type="entry name" value="LRR_13"/>
    <property type="match status" value="4"/>
</dbReference>
<dbReference type="PANTHER" id="PTHR11017:SF574">
    <property type="entry name" value="ADP-RIBOSYL CYCLASE_CYCLIC ADP-RIBOSE HYDROLASE"/>
    <property type="match status" value="1"/>
</dbReference>
<accession>A0A6P5U3V5</accession>
<dbReference type="InterPro" id="IPR000157">
    <property type="entry name" value="TIR_dom"/>
</dbReference>
<evidence type="ECO:0000313" key="6">
    <source>
        <dbReference type="Proteomes" id="UP000515124"/>
    </source>
</evidence>
<keyword evidence="2" id="KW-0677">Repeat</keyword>
<protein>
    <submittedName>
        <fullName evidence="7">TMV resistance protein N-like</fullName>
    </submittedName>
</protein>
<dbReference type="InterPro" id="IPR027417">
    <property type="entry name" value="P-loop_NTPase"/>
</dbReference>
<dbReference type="InterPro" id="IPR002182">
    <property type="entry name" value="NB-ARC"/>
</dbReference>
<dbReference type="InterPro" id="IPR044974">
    <property type="entry name" value="Disease_R_plants"/>
</dbReference>
<dbReference type="SMART" id="SM00369">
    <property type="entry name" value="LRR_TYP"/>
    <property type="match status" value="8"/>
</dbReference>
<dbReference type="InterPro" id="IPR058546">
    <property type="entry name" value="RPS4B/Roq1-like_LRR"/>
</dbReference>
<dbReference type="SMART" id="SM00255">
    <property type="entry name" value="TIR"/>
    <property type="match status" value="1"/>
</dbReference>
<gene>
    <name evidence="7" type="primary">LOC110773656</name>
</gene>
<dbReference type="Gene3D" id="3.80.10.10">
    <property type="entry name" value="Ribonuclease Inhibitor"/>
    <property type="match status" value="5"/>
</dbReference>
<dbReference type="KEGG" id="pavi:110773656"/>
<dbReference type="GO" id="GO:0043531">
    <property type="term" value="F:ADP binding"/>
    <property type="evidence" value="ECO:0007669"/>
    <property type="project" value="InterPro"/>
</dbReference>
<dbReference type="InterPro" id="IPR035897">
    <property type="entry name" value="Toll_tir_struct_dom_sf"/>
</dbReference>
<dbReference type="GeneID" id="110773656"/>
<dbReference type="Pfam" id="PF01582">
    <property type="entry name" value="TIR"/>
    <property type="match status" value="1"/>
</dbReference>
<evidence type="ECO:0000256" key="4">
    <source>
        <dbReference type="ARBA" id="ARBA00023027"/>
    </source>
</evidence>
<dbReference type="Pfam" id="PF00931">
    <property type="entry name" value="NB-ARC"/>
    <property type="match status" value="1"/>
</dbReference>
<dbReference type="Proteomes" id="UP000515124">
    <property type="component" value="Unplaced"/>
</dbReference>
<dbReference type="SUPFAM" id="SSF52540">
    <property type="entry name" value="P-loop containing nucleoside triphosphate hydrolases"/>
    <property type="match status" value="1"/>
</dbReference>
<proteinExistence type="predicted"/>
<name>A0A6P5U3V5_PRUAV</name>
<keyword evidence="1" id="KW-0433">Leucine-rich repeat</keyword>
<dbReference type="FunFam" id="3.40.50.10140:FF:000007">
    <property type="entry name" value="Disease resistance protein (TIR-NBS-LRR class)"/>
    <property type="match status" value="1"/>
</dbReference>
<dbReference type="InterPro" id="IPR058192">
    <property type="entry name" value="WHD_ROQ1-like"/>
</dbReference>
<dbReference type="PANTHER" id="PTHR11017">
    <property type="entry name" value="LEUCINE-RICH REPEAT-CONTAINING PROTEIN"/>
    <property type="match status" value="1"/>
</dbReference>
<dbReference type="Pfam" id="PF23282">
    <property type="entry name" value="WHD_ROQ1"/>
    <property type="match status" value="1"/>
</dbReference>
<evidence type="ECO:0000313" key="7">
    <source>
        <dbReference type="RefSeq" id="XP_021833870.1"/>
    </source>
</evidence>
<dbReference type="PROSITE" id="PS50104">
    <property type="entry name" value="TIR"/>
    <property type="match status" value="1"/>
</dbReference>
<dbReference type="InterPro" id="IPR032675">
    <property type="entry name" value="LRR_dom_sf"/>
</dbReference>
<evidence type="ECO:0000256" key="2">
    <source>
        <dbReference type="ARBA" id="ARBA00022737"/>
    </source>
</evidence>
<reference evidence="7" key="1">
    <citation type="submission" date="2025-08" db="UniProtKB">
        <authorList>
            <consortium name="RefSeq"/>
        </authorList>
    </citation>
    <scope>IDENTIFICATION</scope>
</reference>
<dbReference type="Gene3D" id="3.40.50.300">
    <property type="entry name" value="P-loop containing nucleotide triphosphate hydrolases"/>
    <property type="match status" value="1"/>
</dbReference>
<dbReference type="SUPFAM" id="SSF52200">
    <property type="entry name" value="Toll/Interleukin receptor TIR domain"/>
    <property type="match status" value="1"/>
</dbReference>
<evidence type="ECO:0000256" key="1">
    <source>
        <dbReference type="ARBA" id="ARBA00022614"/>
    </source>
</evidence>
<dbReference type="InterPro" id="IPR042197">
    <property type="entry name" value="Apaf_helical"/>
</dbReference>
<dbReference type="GO" id="GO:0007165">
    <property type="term" value="P:signal transduction"/>
    <property type="evidence" value="ECO:0007669"/>
    <property type="project" value="InterPro"/>
</dbReference>